<organism evidence="1 2">
    <name type="scientific">Araneus ventricosus</name>
    <name type="common">Orbweaver spider</name>
    <name type="synonym">Epeira ventricosa</name>
    <dbReference type="NCBI Taxonomy" id="182803"/>
    <lineage>
        <taxon>Eukaryota</taxon>
        <taxon>Metazoa</taxon>
        <taxon>Ecdysozoa</taxon>
        <taxon>Arthropoda</taxon>
        <taxon>Chelicerata</taxon>
        <taxon>Arachnida</taxon>
        <taxon>Araneae</taxon>
        <taxon>Araneomorphae</taxon>
        <taxon>Entelegynae</taxon>
        <taxon>Araneoidea</taxon>
        <taxon>Araneidae</taxon>
        <taxon>Araneus</taxon>
    </lineage>
</organism>
<protein>
    <submittedName>
        <fullName evidence="1">Uncharacterized protein</fullName>
    </submittedName>
</protein>
<sequence>MVSSDGFLSNMVSRDHPYSWRILEISLPHRFLPQNNQKCIVTKRTLTSAWSENVVKCDIEESETVTLWKVEVDINKHVEEHN</sequence>
<proteinExistence type="predicted"/>
<evidence type="ECO:0000313" key="2">
    <source>
        <dbReference type="Proteomes" id="UP000499080"/>
    </source>
</evidence>
<reference evidence="1 2" key="1">
    <citation type="journal article" date="2019" name="Sci. Rep.">
        <title>Orb-weaving spider Araneus ventricosus genome elucidates the spidroin gene catalogue.</title>
        <authorList>
            <person name="Kono N."/>
            <person name="Nakamura H."/>
            <person name="Ohtoshi R."/>
            <person name="Moran D.A.P."/>
            <person name="Shinohara A."/>
            <person name="Yoshida Y."/>
            <person name="Fujiwara M."/>
            <person name="Mori M."/>
            <person name="Tomita M."/>
            <person name="Arakawa K."/>
        </authorList>
    </citation>
    <scope>NUCLEOTIDE SEQUENCE [LARGE SCALE GENOMIC DNA]</scope>
</reference>
<dbReference type="AlphaFoldDB" id="A0A4Y2KK29"/>
<gene>
    <name evidence="1" type="ORF">AVEN_237421_1</name>
</gene>
<comment type="caution">
    <text evidence="1">The sequence shown here is derived from an EMBL/GenBank/DDBJ whole genome shotgun (WGS) entry which is preliminary data.</text>
</comment>
<evidence type="ECO:0000313" key="1">
    <source>
        <dbReference type="EMBL" id="GBN02695.1"/>
    </source>
</evidence>
<name>A0A4Y2KK29_ARAVE</name>
<keyword evidence="2" id="KW-1185">Reference proteome</keyword>
<accession>A0A4Y2KK29</accession>
<dbReference type="Proteomes" id="UP000499080">
    <property type="component" value="Unassembled WGS sequence"/>
</dbReference>
<dbReference type="EMBL" id="BGPR01004725">
    <property type="protein sequence ID" value="GBN02695.1"/>
    <property type="molecule type" value="Genomic_DNA"/>
</dbReference>